<dbReference type="PROSITE" id="PS51005">
    <property type="entry name" value="NAC"/>
    <property type="match status" value="1"/>
</dbReference>
<dbReference type="PANTHER" id="PTHR31744:SF210">
    <property type="entry name" value="NAC DOMAIN-CONTAINING PROTEIN 86-LIKE"/>
    <property type="match status" value="1"/>
</dbReference>
<name>A0A8J5F5T7_ZINOF</name>
<evidence type="ECO:0000256" key="2">
    <source>
        <dbReference type="ARBA" id="ARBA00023125"/>
    </source>
</evidence>
<keyword evidence="4" id="KW-0539">Nucleus</keyword>
<keyword evidence="1" id="KW-0805">Transcription regulation</keyword>
<feature type="domain" description="NAC" evidence="5">
    <location>
        <begin position="5"/>
        <end position="163"/>
    </location>
</feature>
<keyword evidence="3" id="KW-0804">Transcription</keyword>
<dbReference type="Proteomes" id="UP000734854">
    <property type="component" value="Unassembled WGS sequence"/>
</dbReference>
<reference evidence="6 7" key="1">
    <citation type="submission" date="2020-08" db="EMBL/GenBank/DDBJ databases">
        <title>Plant Genome Project.</title>
        <authorList>
            <person name="Zhang R.-G."/>
        </authorList>
    </citation>
    <scope>NUCLEOTIDE SEQUENCE [LARGE SCALE GENOMIC DNA]</scope>
    <source>
        <tissue evidence="6">Rhizome</tissue>
    </source>
</reference>
<evidence type="ECO:0000259" key="5">
    <source>
        <dbReference type="PROSITE" id="PS51005"/>
    </source>
</evidence>
<dbReference type="InterPro" id="IPR003441">
    <property type="entry name" value="NAC-dom"/>
</dbReference>
<dbReference type="InterPro" id="IPR036093">
    <property type="entry name" value="NAC_dom_sf"/>
</dbReference>
<keyword evidence="7" id="KW-1185">Reference proteome</keyword>
<evidence type="ECO:0000256" key="1">
    <source>
        <dbReference type="ARBA" id="ARBA00023015"/>
    </source>
</evidence>
<dbReference type="Gene3D" id="2.170.150.80">
    <property type="entry name" value="NAC domain"/>
    <property type="match status" value="1"/>
</dbReference>
<proteinExistence type="predicted"/>
<dbReference type="AlphaFoldDB" id="A0A8J5F5T7"/>
<dbReference type="PANTHER" id="PTHR31744">
    <property type="entry name" value="PROTEIN CUP-SHAPED COTYLEDON 2-RELATED"/>
    <property type="match status" value="1"/>
</dbReference>
<accession>A0A8J5F5T7</accession>
<keyword evidence="2" id="KW-0238">DNA-binding</keyword>
<dbReference type="Pfam" id="PF02365">
    <property type="entry name" value="NAM"/>
    <property type="match status" value="1"/>
</dbReference>
<evidence type="ECO:0000256" key="3">
    <source>
        <dbReference type="ARBA" id="ARBA00023163"/>
    </source>
</evidence>
<dbReference type="GO" id="GO:0006355">
    <property type="term" value="P:regulation of DNA-templated transcription"/>
    <property type="evidence" value="ECO:0007669"/>
    <property type="project" value="InterPro"/>
</dbReference>
<comment type="caution">
    <text evidence="6">The sequence shown here is derived from an EMBL/GenBank/DDBJ whole genome shotgun (WGS) entry which is preliminary data.</text>
</comment>
<protein>
    <recommendedName>
        <fullName evidence="5">NAC domain-containing protein</fullName>
    </recommendedName>
</protein>
<evidence type="ECO:0000256" key="4">
    <source>
        <dbReference type="ARBA" id="ARBA00023242"/>
    </source>
</evidence>
<sequence length="340" mass="37923">MGVDDSSTLDLRPRKSNVVSFQQSIFYPSQSPALAWVTNELLSIFLEVASLGSSLHISDWLKPWSPDHFAMDFNGYNRRLVNPVVVRVAGQNKALCPSVEGYWKTTGKDRPIRPGPRVVGVKKTLVFHAGRAPRGTRTNWVMHEYSLEDEELTKSGISQVFQKSGSGPMNGAQYGAPFLENEWEEEADSVVLLPDGGDYIAIEQEYFEISDFVQLFGHPQWLTVKSRSQCYVDKIREELESRSCTIRTRCAVESIFSIDAGEDCSKDIYDGCIISTHASDALKLLGEQATYEEARILGAFQYVYSIALFSSEENANTFVPNAREKRCSVIASSTGKLSTD</sequence>
<dbReference type="EMBL" id="JACMSC010000017">
    <property type="protein sequence ID" value="KAG6479297.1"/>
    <property type="molecule type" value="Genomic_DNA"/>
</dbReference>
<organism evidence="6 7">
    <name type="scientific">Zingiber officinale</name>
    <name type="common">Ginger</name>
    <name type="synonym">Amomum zingiber</name>
    <dbReference type="NCBI Taxonomy" id="94328"/>
    <lineage>
        <taxon>Eukaryota</taxon>
        <taxon>Viridiplantae</taxon>
        <taxon>Streptophyta</taxon>
        <taxon>Embryophyta</taxon>
        <taxon>Tracheophyta</taxon>
        <taxon>Spermatophyta</taxon>
        <taxon>Magnoliopsida</taxon>
        <taxon>Liliopsida</taxon>
        <taxon>Zingiberales</taxon>
        <taxon>Zingiberaceae</taxon>
        <taxon>Zingiber</taxon>
    </lineage>
</organism>
<gene>
    <name evidence="6" type="ORF">ZIOFF_062760</name>
</gene>
<dbReference type="GO" id="GO:0003677">
    <property type="term" value="F:DNA binding"/>
    <property type="evidence" value="ECO:0007669"/>
    <property type="project" value="UniProtKB-KW"/>
</dbReference>
<dbReference type="SUPFAM" id="SSF101941">
    <property type="entry name" value="NAC domain"/>
    <property type="match status" value="1"/>
</dbReference>
<evidence type="ECO:0000313" key="6">
    <source>
        <dbReference type="EMBL" id="KAG6479297.1"/>
    </source>
</evidence>
<evidence type="ECO:0000313" key="7">
    <source>
        <dbReference type="Proteomes" id="UP000734854"/>
    </source>
</evidence>